<dbReference type="PANTHER" id="PTHR34821:SF2">
    <property type="entry name" value="INNER MEMBRANE PROTEIN YDCZ"/>
    <property type="match status" value="1"/>
</dbReference>
<keyword evidence="1" id="KW-0472">Membrane</keyword>
<name>A0A9D1HIU3_9FIRM</name>
<feature type="transmembrane region" description="Helical" evidence="1">
    <location>
        <begin position="95"/>
        <end position="118"/>
    </location>
</feature>
<sequence>MNWLIWFLPCLAGMLMAVQGSINGQVSKLIGTLESNFLMHAVGLLIIFLLLFAAGVGDGDWKKLPELPWYGYLSGLINVVIIYGVMVSIPRLGAASATTAIVAGQVATATIIDWLGLFGLEKTQVSYAQMAGVAVLAIGVKLMLGK</sequence>
<dbReference type="GO" id="GO:0005886">
    <property type="term" value="C:plasma membrane"/>
    <property type="evidence" value="ECO:0007669"/>
    <property type="project" value="TreeGrafter"/>
</dbReference>
<accession>A0A9D1HIU3</accession>
<feature type="transmembrane region" description="Helical" evidence="1">
    <location>
        <begin position="36"/>
        <end position="57"/>
    </location>
</feature>
<feature type="transmembrane region" description="Helical" evidence="1">
    <location>
        <begin position="69"/>
        <end position="89"/>
    </location>
</feature>
<gene>
    <name evidence="2" type="ORF">IAB00_01370</name>
</gene>
<reference evidence="2" key="1">
    <citation type="submission" date="2020-10" db="EMBL/GenBank/DDBJ databases">
        <authorList>
            <person name="Gilroy R."/>
        </authorList>
    </citation>
    <scope>NUCLEOTIDE SEQUENCE</scope>
    <source>
        <strain evidence="2">2830</strain>
    </source>
</reference>
<protein>
    <submittedName>
        <fullName evidence="2">DMT family transporter</fullName>
    </submittedName>
</protein>
<proteinExistence type="predicted"/>
<evidence type="ECO:0000256" key="1">
    <source>
        <dbReference type="SAM" id="Phobius"/>
    </source>
</evidence>
<comment type="caution">
    <text evidence="2">The sequence shown here is derived from an EMBL/GenBank/DDBJ whole genome shotgun (WGS) entry which is preliminary data.</text>
</comment>
<dbReference type="EMBL" id="DVMH01000009">
    <property type="protein sequence ID" value="HIU09897.1"/>
    <property type="molecule type" value="Genomic_DNA"/>
</dbReference>
<evidence type="ECO:0000313" key="3">
    <source>
        <dbReference type="Proteomes" id="UP000824124"/>
    </source>
</evidence>
<dbReference type="InterPro" id="IPR006750">
    <property type="entry name" value="YdcZ"/>
</dbReference>
<evidence type="ECO:0000313" key="2">
    <source>
        <dbReference type="EMBL" id="HIU09897.1"/>
    </source>
</evidence>
<dbReference type="AlphaFoldDB" id="A0A9D1HIU3"/>
<keyword evidence="1" id="KW-1133">Transmembrane helix</keyword>
<feature type="transmembrane region" description="Helical" evidence="1">
    <location>
        <begin position="125"/>
        <end position="144"/>
    </location>
</feature>
<organism evidence="2 3">
    <name type="scientific">Candidatus Avidehalobacter gallistercoris</name>
    <dbReference type="NCBI Taxonomy" id="2840694"/>
    <lineage>
        <taxon>Bacteria</taxon>
        <taxon>Bacillati</taxon>
        <taxon>Bacillota</taxon>
        <taxon>Clostridia</taxon>
        <taxon>Eubacteriales</taxon>
        <taxon>Peptococcaceae</taxon>
        <taxon>Peptococcaceae incertae sedis</taxon>
        <taxon>Candidatus Avidehalobacter</taxon>
    </lineage>
</organism>
<dbReference type="Pfam" id="PF04657">
    <property type="entry name" value="DMT_YdcZ"/>
    <property type="match status" value="1"/>
</dbReference>
<keyword evidence="1" id="KW-0812">Transmembrane</keyword>
<reference evidence="2" key="2">
    <citation type="journal article" date="2021" name="PeerJ">
        <title>Extensive microbial diversity within the chicken gut microbiome revealed by metagenomics and culture.</title>
        <authorList>
            <person name="Gilroy R."/>
            <person name="Ravi A."/>
            <person name="Getino M."/>
            <person name="Pursley I."/>
            <person name="Horton D.L."/>
            <person name="Alikhan N.F."/>
            <person name="Baker D."/>
            <person name="Gharbi K."/>
            <person name="Hall N."/>
            <person name="Watson M."/>
            <person name="Adriaenssens E.M."/>
            <person name="Foster-Nyarko E."/>
            <person name="Jarju S."/>
            <person name="Secka A."/>
            <person name="Antonio M."/>
            <person name="Oren A."/>
            <person name="Chaudhuri R.R."/>
            <person name="La Ragione R."/>
            <person name="Hildebrand F."/>
            <person name="Pallen M.J."/>
        </authorList>
    </citation>
    <scope>NUCLEOTIDE SEQUENCE</scope>
    <source>
        <strain evidence="2">2830</strain>
    </source>
</reference>
<dbReference type="PANTHER" id="PTHR34821">
    <property type="entry name" value="INNER MEMBRANE PROTEIN YDCZ"/>
    <property type="match status" value="1"/>
</dbReference>
<dbReference type="Proteomes" id="UP000824124">
    <property type="component" value="Unassembled WGS sequence"/>
</dbReference>